<dbReference type="Pfam" id="PF06537">
    <property type="entry name" value="DHOR"/>
    <property type="match status" value="1"/>
</dbReference>
<dbReference type="OrthoDB" id="9805202at2"/>
<dbReference type="PANTHER" id="PTHR30600:SF4">
    <property type="entry name" value="CYTOCHROME C DOMAIN-CONTAINING PROTEIN"/>
    <property type="match status" value="1"/>
</dbReference>
<dbReference type="PIRSF" id="PIRSF028099">
    <property type="entry name" value="DUF1111"/>
    <property type="match status" value="1"/>
</dbReference>
<proteinExistence type="predicted"/>
<dbReference type="STRING" id="1224947.SAMN05216480_101430"/>
<keyword evidence="2 4" id="KW-0479">Metal-binding</keyword>
<dbReference type="PROSITE" id="PS51257">
    <property type="entry name" value="PROKAR_LIPOPROTEIN"/>
    <property type="match status" value="1"/>
</dbReference>
<feature type="domain" description="Cytochrome c" evidence="5">
    <location>
        <begin position="331"/>
        <end position="462"/>
    </location>
</feature>
<dbReference type="InterPro" id="IPR051395">
    <property type="entry name" value="Cytochrome_c_Peroxidase/MauG"/>
</dbReference>
<organism evidence="6 7">
    <name type="scientific">Pustulibacterium marinum</name>
    <dbReference type="NCBI Taxonomy" id="1224947"/>
    <lineage>
        <taxon>Bacteria</taxon>
        <taxon>Pseudomonadati</taxon>
        <taxon>Bacteroidota</taxon>
        <taxon>Flavobacteriia</taxon>
        <taxon>Flavobacteriales</taxon>
        <taxon>Flavobacteriaceae</taxon>
        <taxon>Pustulibacterium</taxon>
    </lineage>
</organism>
<evidence type="ECO:0000313" key="7">
    <source>
        <dbReference type="Proteomes" id="UP000199138"/>
    </source>
</evidence>
<keyword evidence="1 4" id="KW-0349">Heme</keyword>
<dbReference type="PROSITE" id="PS51007">
    <property type="entry name" value="CYTC"/>
    <property type="match status" value="1"/>
</dbReference>
<evidence type="ECO:0000259" key="5">
    <source>
        <dbReference type="PROSITE" id="PS51007"/>
    </source>
</evidence>
<dbReference type="Gene3D" id="1.10.760.10">
    <property type="entry name" value="Cytochrome c-like domain"/>
    <property type="match status" value="1"/>
</dbReference>
<dbReference type="GO" id="GO:0020037">
    <property type="term" value="F:heme binding"/>
    <property type="evidence" value="ECO:0007669"/>
    <property type="project" value="InterPro"/>
</dbReference>
<protein>
    <submittedName>
        <fullName evidence="6">CxxC motif-containing protein, DUF1111 family</fullName>
    </submittedName>
</protein>
<evidence type="ECO:0000256" key="1">
    <source>
        <dbReference type="ARBA" id="ARBA00022617"/>
    </source>
</evidence>
<dbReference type="GO" id="GO:0009055">
    <property type="term" value="F:electron transfer activity"/>
    <property type="evidence" value="ECO:0007669"/>
    <property type="project" value="InterPro"/>
</dbReference>
<evidence type="ECO:0000256" key="3">
    <source>
        <dbReference type="ARBA" id="ARBA00023004"/>
    </source>
</evidence>
<name>A0A1I7EYJ9_9FLAO</name>
<keyword evidence="3 4" id="KW-0408">Iron</keyword>
<dbReference type="EMBL" id="FPBK01000001">
    <property type="protein sequence ID" value="SFU29012.1"/>
    <property type="molecule type" value="Genomic_DNA"/>
</dbReference>
<evidence type="ECO:0000256" key="2">
    <source>
        <dbReference type="ARBA" id="ARBA00022723"/>
    </source>
</evidence>
<evidence type="ECO:0000256" key="4">
    <source>
        <dbReference type="PROSITE-ProRule" id="PRU00433"/>
    </source>
</evidence>
<reference evidence="7" key="1">
    <citation type="submission" date="2016-10" db="EMBL/GenBank/DDBJ databases">
        <authorList>
            <person name="Varghese N."/>
            <person name="Submissions S."/>
        </authorList>
    </citation>
    <scope>NUCLEOTIDE SEQUENCE [LARGE SCALE GENOMIC DNA]</scope>
    <source>
        <strain evidence="7">CGMCC 1.12333</strain>
    </source>
</reference>
<gene>
    <name evidence="6" type="ORF">SAMN05216480_101430</name>
</gene>
<dbReference type="InterPro" id="IPR010538">
    <property type="entry name" value="DHOR"/>
</dbReference>
<dbReference type="GO" id="GO:0004130">
    <property type="term" value="F:cytochrome-c peroxidase activity"/>
    <property type="evidence" value="ECO:0007669"/>
    <property type="project" value="TreeGrafter"/>
</dbReference>
<dbReference type="RefSeq" id="WP_093022365.1">
    <property type="nucleotide sequence ID" value="NZ_FPBK01000001.1"/>
</dbReference>
<dbReference type="InterPro" id="IPR036909">
    <property type="entry name" value="Cyt_c-like_dom_sf"/>
</dbReference>
<dbReference type="InterPro" id="IPR009056">
    <property type="entry name" value="Cyt_c-like_dom"/>
</dbReference>
<dbReference type="GO" id="GO:0046872">
    <property type="term" value="F:metal ion binding"/>
    <property type="evidence" value="ECO:0007669"/>
    <property type="project" value="UniProtKB-KW"/>
</dbReference>
<dbReference type="AlphaFoldDB" id="A0A1I7EYJ9"/>
<sequence>MKSTVALVGLSAVFFGFTSCKEDVADDYIAIDSLAERYDAGGATTVYLTSSNAFSTPASNLSGEDLDLHLFGDVEFEAAFVTAPAEVNGGIGTIFNNTSCISCHPKDGRSAFPTNINSLSGFFLRISAEGTDEHGGPNPMTGYGTQVQNQAIFGYEPEAKFQVSYTQIVETLADGTEVVLQKPNYNLVENYIPFESTPLLSPRLAPPVFGLGLLEAISETSILVNEDVNDVDGDGISGKANYVFDASTQSMQLGRFGWKANTASILEQCAGAYNHDMGITNYLFPTETGYGQTNGYDGLDDDAEITDDILDAVAFYCKTIAVPAPRNLENESVLRGAAIFDALDCAKCHVPSMQTGSSDITALSNQTIWPYSDMLLHDMGEELADNRPDFLANGQEWKTRPLWGIGLTNVVNGHTNFLHDGRAKNITEAILWHGGEAQASKESFKALSTQDRADLLAFINAL</sequence>
<dbReference type="Proteomes" id="UP000199138">
    <property type="component" value="Unassembled WGS sequence"/>
</dbReference>
<dbReference type="SUPFAM" id="SSF46626">
    <property type="entry name" value="Cytochrome c"/>
    <property type="match status" value="1"/>
</dbReference>
<dbReference type="PANTHER" id="PTHR30600">
    <property type="entry name" value="CYTOCHROME C PEROXIDASE-RELATED"/>
    <property type="match status" value="1"/>
</dbReference>
<accession>A0A1I7EYJ9</accession>
<keyword evidence="7" id="KW-1185">Reference proteome</keyword>
<evidence type="ECO:0000313" key="6">
    <source>
        <dbReference type="EMBL" id="SFU29012.1"/>
    </source>
</evidence>